<dbReference type="EMBL" id="CP120682">
    <property type="protein sequence ID" value="WKN37584.1"/>
    <property type="molecule type" value="Genomic_DNA"/>
</dbReference>
<proteinExistence type="predicted"/>
<feature type="transmembrane region" description="Helical" evidence="1">
    <location>
        <begin position="20"/>
        <end position="38"/>
    </location>
</feature>
<evidence type="ECO:0000256" key="1">
    <source>
        <dbReference type="SAM" id="Phobius"/>
    </source>
</evidence>
<dbReference type="PANTHER" id="PTHR34219">
    <property type="entry name" value="IRON-REGULATED INNER MEMBRANE PROTEIN-RELATED"/>
    <property type="match status" value="1"/>
</dbReference>
<dbReference type="Pfam" id="PF03929">
    <property type="entry name" value="PepSY_TM"/>
    <property type="match status" value="1"/>
</dbReference>
<accession>A0AA49JGN2</accession>
<keyword evidence="1" id="KW-0472">Membrane</keyword>
<gene>
    <name evidence="2" type="ORF">K4G66_02520</name>
</gene>
<protein>
    <submittedName>
        <fullName evidence="2">PepSY-associated TM helix domain-containing protein</fullName>
    </submittedName>
</protein>
<reference evidence="2" key="1">
    <citation type="journal article" date="2023" name="Comput. Struct. Biotechnol. J.">
        <title>Discovery of a novel marine Bacteroidetes with a rich repertoire of carbohydrate-active enzymes.</title>
        <authorList>
            <person name="Chen B."/>
            <person name="Liu G."/>
            <person name="Chen Q."/>
            <person name="Wang H."/>
            <person name="Liu L."/>
            <person name="Tang K."/>
        </authorList>
    </citation>
    <scope>NUCLEOTIDE SEQUENCE</scope>
    <source>
        <strain evidence="2">TK19036</strain>
    </source>
</reference>
<evidence type="ECO:0000313" key="2">
    <source>
        <dbReference type="EMBL" id="WKN37584.1"/>
    </source>
</evidence>
<reference evidence="2" key="2">
    <citation type="journal article" date="2024" name="Antonie Van Leeuwenhoek">
        <title>Roseihalotalea indica gen. nov., sp. nov., a halophilic Bacteroidetes from mesopelagic Southwest Indian Ocean with higher carbohydrate metabolic potential.</title>
        <authorList>
            <person name="Chen B."/>
            <person name="Zhang M."/>
            <person name="Lin D."/>
            <person name="Ye J."/>
            <person name="Tang K."/>
        </authorList>
    </citation>
    <scope>NUCLEOTIDE SEQUENCE</scope>
    <source>
        <strain evidence="2">TK19036</strain>
    </source>
</reference>
<sequence length="179" mass="20534">MQKMVRSLRAFRQWHRWVGVSLLVFVLISSLTGLLLAWKKNVDFLQPPTQSAPANDQPWLSITQINQIALDAFEEAYPGQNLQIDRLDVRPQKGVVKVLLDSYWEVQVDGYSGQVLSIARRHSDWIEQVHDGSILSDTFKLWSMNALGAGLLLVSLTGGWMWWGPKQIRKRKRKHKSTV</sequence>
<feature type="transmembrane region" description="Helical" evidence="1">
    <location>
        <begin position="141"/>
        <end position="163"/>
    </location>
</feature>
<dbReference type="AlphaFoldDB" id="A0AA49JGN2"/>
<organism evidence="2">
    <name type="scientific">Roseihalotalea indica</name>
    <dbReference type="NCBI Taxonomy" id="2867963"/>
    <lineage>
        <taxon>Bacteria</taxon>
        <taxon>Pseudomonadati</taxon>
        <taxon>Bacteroidota</taxon>
        <taxon>Cytophagia</taxon>
        <taxon>Cytophagales</taxon>
        <taxon>Catalimonadaceae</taxon>
        <taxon>Roseihalotalea</taxon>
    </lineage>
</organism>
<dbReference type="PANTHER" id="PTHR34219:SF8">
    <property type="entry name" value="PEPSY DOMAIN-CONTAINING PROTEIN"/>
    <property type="match status" value="1"/>
</dbReference>
<name>A0AA49JGN2_9BACT</name>
<dbReference type="InterPro" id="IPR005625">
    <property type="entry name" value="PepSY-ass_TM"/>
</dbReference>
<keyword evidence="1" id="KW-1133">Transmembrane helix</keyword>
<keyword evidence="1" id="KW-0812">Transmembrane</keyword>